<dbReference type="STRING" id="694427.Palpr_1793"/>
<dbReference type="HOGENOM" id="CLU_1110561_0_0_10"/>
<dbReference type="AlphaFoldDB" id="E4T5D8"/>
<dbReference type="RefSeq" id="WP_013445301.1">
    <property type="nucleotide sequence ID" value="NC_014734.1"/>
</dbReference>
<evidence type="ECO:0000313" key="3">
    <source>
        <dbReference type="EMBL" id="ADQ79932.1"/>
    </source>
</evidence>
<proteinExistence type="predicted"/>
<evidence type="ECO:0000313" key="4">
    <source>
        <dbReference type="Proteomes" id="UP000008718"/>
    </source>
</evidence>
<feature type="signal peptide" evidence="2">
    <location>
        <begin position="1"/>
        <end position="21"/>
    </location>
</feature>
<organism evidence="3 4">
    <name type="scientific">Paludibacter propionicigenes (strain DSM 17365 / JCM 13257 / WB4)</name>
    <dbReference type="NCBI Taxonomy" id="694427"/>
    <lineage>
        <taxon>Bacteria</taxon>
        <taxon>Pseudomonadati</taxon>
        <taxon>Bacteroidota</taxon>
        <taxon>Bacteroidia</taxon>
        <taxon>Bacteroidales</taxon>
        <taxon>Paludibacteraceae</taxon>
        <taxon>Paludibacter</taxon>
    </lineage>
</organism>
<reference evidence="3 4" key="2">
    <citation type="journal article" date="2011" name="Stand. Genomic Sci.">
        <title>Complete genome sequence of Paludibacter propionicigenes type strain (WB4).</title>
        <authorList>
            <person name="Gronow S."/>
            <person name="Munk C."/>
            <person name="Lapidus A."/>
            <person name="Nolan M."/>
            <person name="Lucas S."/>
            <person name="Hammon N."/>
            <person name="Deshpande S."/>
            <person name="Cheng J.F."/>
            <person name="Tapia R."/>
            <person name="Han C."/>
            <person name="Goodwin L."/>
            <person name="Pitluck S."/>
            <person name="Liolios K."/>
            <person name="Ivanova N."/>
            <person name="Mavromatis K."/>
            <person name="Mikhailova N."/>
            <person name="Pati A."/>
            <person name="Chen A."/>
            <person name="Palaniappan K."/>
            <person name="Land M."/>
            <person name="Hauser L."/>
            <person name="Chang Y.J."/>
            <person name="Jeffries C.D."/>
            <person name="Brambilla E."/>
            <person name="Rohde M."/>
            <person name="Goker M."/>
            <person name="Detter J.C."/>
            <person name="Woyke T."/>
            <person name="Bristow J."/>
            <person name="Eisen J.A."/>
            <person name="Markowitz V."/>
            <person name="Hugenholtz P."/>
            <person name="Kyrpides N.C."/>
            <person name="Klenk H.P."/>
        </authorList>
    </citation>
    <scope>NUCLEOTIDE SEQUENCE [LARGE SCALE GENOMIC DNA]</scope>
    <source>
        <strain evidence="4">DSM 17365 / JCM 13257 / WB4</strain>
    </source>
</reference>
<dbReference type="EMBL" id="CP002345">
    <property type="protein sequence ID" value="ADQ79932.1"/>
    <property type="molecule type" value="Genomic_DNA"/>
</dbReference>
<gene>
    <name evidence="3" type="ordered locus">Palpr_1793</name>
</gene>
<protein>
    <submittedName>
        <fullName evidence="3">Uncharacterized protein</fullName>
    </submittedName>
</protein>
<accession>E4T5D8</accession>
<dbReference type="OrthoDB" id="5569165at2"/>
<feature type="region of interest" description="Disordered" evidence="1">
    <location>
        <begin position="140"/>
        <end position="250"/>
    </location>
</feature>
<feature type="region of interest" description="Disordered" evidence="1">
    <location>
        <begin position="94"/>
        <end position="113"/>
    </location>
</feature>
<name>E4T5D8_PALPW</name>
<feature type="compositionally biased region" description="Basic and acidic residues" evidence="1">
    <location>
        <begin position="96"/>
        <end position="110"/>
    </location>
</feature>
<sequence length="250" mass="28474">MKTVKLILLFFVLILKLPAFSQDNTVVLQRTPEQEAVKQTEKLQKELNLNAEQAKQIYEINLRYARERLISSKRSEGLERAKNKNAEIQQVLSADQNDRLQSKRYERTSTDRQAIYNSQQVNPSGFRSTTNFRTNQAELNSRNANRAVNPNFQNGNPTNRPVRTTLPSSTFRATQNQDNQNAARMSTGNPNSSSVRRSDNQARQTVAPSRSQSMPANEPRREATTRIQNTPTQTASPSRQTENQPATNRR</sequence>
<dbReference type="KEGG" id="ppn:Palpr_1793"/>
<keyword evidence="2" id="KW-0732">Signal</keyword>
<feature type="chain" id="PRO_5005673789" evidence="2">
    <location>
        <begin position="22"/>
        <end position="250"/>
    </location>
</feature>
<dbReference type="Proteomes" id="UP000008718">
    <property type="component" value="Chromosome"/>
</dbReference>
<feature type="compositionally biased region" description="Polar residues" evidence="1">
    <location>
        <begin position="140"/>
        <end position="215"/>
    </location>
</feature>
<reference key="1">
    <citation type="submission" date="2010-11" db="EMBL/GenBank/DDBJ databases">
        <title>The complete genome of Paludibacter propionicigenes DSM 17365.</title>
        <authorList>
            <consortium name="US DOE Joint Genome Institute (JGI-PGF)"/>
            <person name="Lucas S."/>
            <person name="Copeland A."/>
            <person name="Lapidus A."/>
            <person name="Bruce D."/>
            <person name="Goodwin L."/>
            <person name="Pitluck S."/>
            <person name="Kyrpides N."/>
            <person name="Mavromatis K."/>
            <person name="Ivanova N."/>
            <person name="Munk A.C."/>
            <person name="Brettin T."/>
            <person name="Detter J.C."/>
            <person name="Han C."/>
            <person name="Tapia R."/>
            <person name="Land M."/>
            <person name="Hauser L."/>
            <person name="Markowitz V."/>
            <person name="Cheng J.-F."/>
            <person name="Hugenholtz P."/>
            <person name="Woyke T."/>
            <person name="Wu D."/>
            <person name="Gronow S."/>
            <person name="Wellnitz S."/>
            <person name="Brambilla E."/>
            <person name="Klenk H.-P."/>
            <person name="Eisen J.A."/>
        </authorList>
    </citation>
    <scope>NUCLEOTIDE SEQUENCE</scope>
    <source>
        <strain>WB4</strain>
    </source>
</reference>
<keyword evidence="4" id="KW-1185">Reference proteome</keyword>
<feature type="compositionally biased region" description="Polar residues" evidence="1">
    <location>
        <begin position="225"/>
        <end position="250"/>
    </location>
</feature>
<evidence type="ECO:0000256" key="2">
    <source>
        <dbReference type="SAM" id="SignalP"/>
    </source>
</evidence>
<evidence type="ECO:0000256" key="1">
    <source>
        <dbReference type="SAM" id="MobiDB-lite"/>
    </source>
</evidence>